<dbReference type="PANTHER" id="PTHR33989">
    <property type="match status" value="1"/>
</dbReference>
<sequence length="448" mass="49987">MSTTSGRFIDFMNNHVAPVAKRMENQPHISAIRDGFIVVLPFLIVGSFIMILLIPPFDENTQNAFGKAWWEFARWASDYGWRFFQMSFNAISLFTAGSIAYNLAKAYKREPLPAAFLSVMAFLLVAAPVKDGMMDIKFFGGIGLFSSIFIAIYTVELTRLLEYLHIRIRLPKEVPTAVAESLNIVIPILAVLVTLYPFALYVEHATGTNIPQLIMDFMAPLIKVSDSLGAICLFVFATHLLWFLGINGSLVLMQLWTPFLLQNMAANLAALQAGEPLPFIITNSFWDFYIVHGASGGVIALAILLVRSRSAHLRSIGKIGLVPSIFSIGEPIVYGVPMVVNPLFFIPLIFAPMANAIIAYLILDFDLIHRIYLMAPWTTPAPIGAYLVSGGDVWAPILSLSLIILDIFIYYPFFKMYEKICIAKEQNQDAESLEQERLMAERARAEAK</sequence>
<evidence type="ECO:0000256" key="2">
    <source>
        <dbReference type="ARBA" id="ARBA00022448"/>
    </source>
</evidence>
<dbReference type="NCBIfam" id="TIGR00410">
    <property type="entry name" value="lacE"/>
    <property type="match status" value="1"/>
</dbReference>
<dbReference type="GO" id="GO:0005886">
    <property type="term" value="C:plasma membrane"/>
    <property type="evidence" value="ECO:0007669"/>
    <property type="project" value="UniProtKB-SubCell"/>
</dbReference>
<keyword evidence="2 8" id="KW-0813">Transport</keyword>
<dbReference type="Proteomes" id="UP001148834">
    <property type="component" value="Unassembled WGS sequence"/>
</dbReference>
<feature type="transmembrane region" description="Helical" evidence="9">
    <location>
        <begin position="141"/>
        <end position="161"/>
    </location>
</feature>
<accession>A0A1T0A7R5</accession>
<organism evidence="11 12">
    <name type="scientific">Glaesserella parasuis</name>
    <name type="common">Haemophilus parasuis</name>
    <dbReference type="NCBI Taxonomy" id="738"/>
    <lineage>
        <taxon>Bacteria</taxon>
        <taxon>Pseudomonadati</taxon>
        <taxon>Pseudomonadota</taxon>
        <taxon>Gammaproteobacteria</taxon>
        <taxon>Pasteurellales</taxon>
        <taxon>Pasteurellaceae</taxon>
        <taxon>Glaesserella</taxon>
    </lineage>
</organism>
<dbReference type="Pfam" id="PF02378">
    <property type="entry name" value="PTS_EIIC"/>
    <property type="match status" value="1"/>
</dbReference>
<evidence type="ECO:0000256" key="8">
    <source>
        <dbReference type="PIRNR" id="PIRNR006351"/>
    </source>
</evidence>
<dbReference type="GO" id="GO:0009401">
    <property type="term" value="P:phosphoenolpyruvate-dependent sugar phosphotransferase system"/>
    <property type="evidence" value="ECO:0007669"/>
    <property type="project" value="InterPro"/>
</dbReference>
<feature type="domain" description="PTS EIIC type-3" evidence="10">
    <location>
        <begin position="12"/>
        <end position="413"/>
    </location>
</feature>
<feature type="transmembrane region" description="Helical" evidence="9">
    <location>
        <begin position="319"/>
        <end position="337"/>
    </location>
</feature>
<feature type="transmembrane region" description="Helical" evidence="9">
    <location>
        <begin position="31"/>
        <end position="54"/>
    </location>
</feature>
<feature type="transmembrane region" description="Helical" evidence="9">
    <location>
        <begin position="83"/>
        <end position="104"/>
    </location>
</feature>
<feature type="transmembrane region" description="Helical" evidence="9">
    <location>
        <begin position="182"/>
        <end position="202"/>
    </location>
</feature>
<comment type="caution">
    <text evidence="11">The sequence shown here is derived from an EMBL/GenBank/DDBJ whole genome shotgun (WGS) entry which is preliminary data.</text>
</comment>
<dbReference type="InterPro" id="IPR051088">
    <property type="entry name" value="PTS_Sugar-EIIC/EIIB"/>
</dbReference>
<feature type="transmembrane region" description="Helical" evidence="9">
    <location>
        <begin position="222"/>
        <end position="243"/>
    </location>
</feature>
<feature type="transmembrane region" description="Helical" evidence="9">
    <location>
        <begin position="370"/>
        <end position="388"/>
    </location>
</feature>
<evidence type="ECO:0000313" key="12">
    <source>
        <dbReference type="Proteomes" id="UP001148834"/>
    </source>
</evidence>
<feature type="transmembrane region" description="Helical" evidence="9">
    <location>
        <begin position="111"/>
        <end position="129"/>
    </location>
</feature>
<dbReference type="PROSITE" id="PS51105">
    <property type="entry name" value="PTS_EIIC_TYPE_3"/>
    <property type="match status" value="1"/>
</dbReference>
<keyword evidence="7 8" id="KW-0472">Membrane</keyword>
<feature type="transmembrane region" description="Helical" evidence="9">
    <location>
        <begin position="394"/>
        <end position="414"/>
    </location>
</feature>
<evidence type="ECO:0000259" key="10">
    <source>
        <dbReference type="PROSITE" id="PS51105"/>
    </source>
</evidence>
<keyword evidence="4 8" id="KW-0762">Sugar transport</keyword>
<comment type="subcellular location">
    <subcellularLocation>
        <location evidence="1">Cell membrane</location>
        <topology evidence="1">Multi-pass membrane protein</topology>
    </subcellularLocation>
</comment>
<feature type="transmembrane region" description="Helical" evidence="9">
    <location>
        <begin position="286"/>
        <end position="307"/>
    </location>
</feature>
<dbReference type="InterPro" id="IPR003352">
    <property type="entry name" value="PTS_EIIC"/>
</dbReference>
<evidence type="ECO:0000256" key="6">
    <source>
        <dbReference type="ARBA" id="ARBA00022989"/>
    </source>
</evidence>
<dbReference type="PIRSF" id="PIRSF006351">
    <property type="entry name" value="PTS_EIIC-Cellobiose"/>
    <property type="match status" value="1"/>
</dbReference>
<gene>
    <name evidence="11" type="ORF">N5925_07070</name>
</gene>
<dbReference type="EMBL" id="JAODIR010000034">
    <property type="protein sequence ID" value="MDD2168356.1"/>
    <property type="molecule type" value="Genomic_DNA"/>
</dbReference>
<dbReference type="InterPro" id="IPR004796">
    <property type="entry name" value="PTS_IIC_cello"/>
</dbReference>
<comment type="function">
    <text evidence="8">The phosphoenolpyruvate-dependent sugar phosphotransferase system (PTS), a major carbohydrate active -transport system, catalyzes the phosphorylation of incoming sugar substrates concomitant with their translocation across the cell membrane.</text>
</comment>
<feature type="transmembrane region" description="Helical" evidence="9">
    <location>
        <begin position="343"/>
        <end position="363"/>
    </location>
</feature>
<evidence type="ECO:0000256" key="4">
    <source>
        <dbReference type="ARBA" id="ARBA00022597"/>
    </source>
</evidence>
<feature type="transmembrane region" description="Helical" evidence="9">
    <location>
        <begin position="255"/>
        <end position="274"/>
    </location>
</feature>
<keyword evidence="6 9" id="KW-1133">Transmembrane helix</keyword>
<dbReference type="PANTHER" id="PTHR33989:SF4">
    <property type="entry name" value="PTS SYSTEM N,N'-DIACETYLCHITOBIOSE-SPECIFIC EIIC COMPONENT"/>
    <property type="match status" value="1"/>
</dbReference>
<protein>
    <recommendedName>
        <fullName evidence="8">Permease IIC component</fullName>
    </recommendedName>
</protein>
<evidence type="ECO:0000256" key="7">
    <source>
        <dbReference type="ARBA" id="ARBA00023136"/>
    </source>
</evidence>
<keyword evidence="3 8" id="KW-1003">Cell membrane</keyword>
<evidence type="ECO:0000256" key="5">
    <source>
        <dbReference type="ARBA" id="ARBA00022692"/>
    </source>
</evidence>
<dbReference type="GO" id="GO:0008982">
    <property type="term" value="F:protein-N(PI)-phosphohistidine-sugar phosphotransferase activity"/>
    <property type="evidence" value="ECO:0007669"/>
    <property type="project" value="UniProtKB-UniRule"/>
</dbReference>
<evidence type="ECO:0000256" key="3">
    <source>
        <dbReference type="ARBA" id="ARBA00022475"/>
    </source>
</evidence>
<evidence type="ECO:0000256" key="9">
    <source>
        <dbReference type="SAM" id="Phobius"/>
    </source>
</evidence>
<name>A0A1T0A7R5_GLAPU</name>
<dbReference type="AlphaFoldDB" id="A0A1T0A7R5"/>
<reference evidence="11" key="1">
    <citation type="submission" date="2022-09" db="EMBL/GenBank/DDBJ databases">
        <title>Molecular characterization of Glaesserella parasuis strains circulating in commercial swine farms using whole-genome sequencing.</title>
        <authorList>
            <person name="Mugabi R."/>
            <person name="Clavijo M."/>
            <person name="Li G."/>
        </authorList>
    </citation>
    <scope>NUCLEOTIDE SEQUENCE</scope>
    <source>
        <strain evidence="11">0435-53</strain>
    </source>
</reference>
<evidence type="ECO:0000256" key="1">
    <source>
        <dbReference type="ARBA" id="ARBA00004651"/>
    </source>
</evidence>
<dbReference type="RefSeq" id="WP_051453320.1">
    <property type="nucleotide sequence ID" value="NZ_CBCRUP010000046.1"/>
</dbReference>
<proteinExistence type="predicted"/>
<dbReference type="InterPro" id="IPR004501">
    <property type="entry name" value="PTS_EIIC_3"/>
</dbReference>
<keyword evidence="5 9" id="KW-0812">Transmembrane</keyword>
<evidence type="ECO:0000313" key="11">
    <source>
        <dbReference type="EMBL" id="MDD2168356.1"/>
    </source>
</evidence>